<organism evidence="2 3">
    <name type="scientific">Anisodus tanguticus</name>
    <dbReference type="NCBI Taxonomy" id="243964"/>
    <lineage>
        <taxon>Eukaryota</taxon>
        <taxon>Viridiplantae</taxon>
        <taxon>Streptophyta</taxon>
        <taxon>Embryophyta</taxon>
        <taxon>Tracheophyta</taxon>
        <taxon>Spermatophyta</taxon>
        <taxon>Magnoliopsida</taxon>
        <taxon>eudicotyledons</taxon>
        <taxon>Gunneridae</taxon>
        <taxon>Pentapetalae</taxon>
        <taxon>asterids</taxon>
        <taxon>lamiids</taxon>
        <taxon>Solanales</taxon>
        <taxon>Solanaceae</taxon>
        <taxon>Solanoideae</taxon>
        <taxon>Hyoscyameae</taxon>
        <taxon>Anisodus</taxon>
    </lineage>
</organism>
<name>A0AAE1VES3_9SOLA</name>
<evidence type="ECO:0000313" key="3">
    <source>
        <dbReference type="Proteomes" id="UP001291623"/>
    </source>
</evidence>
<dbReference type="Proteomes" id="UP001291623">
    <property type="component" value="Unassembled WGS sequence"/>
</dbReference>
<evidence type="ECO:0000313" key="2">
    <source>
        <dbReference type="EMBL" id="KAK4357850.1"/>
    </source>
</evidence>
<comment type="caution">
    <text evidence="2">The sequence shown here is derived from an EMBL/GenBank/DDBJ whole genome shotgun (WGS) entry which is preliminary data.</text>
</comment>
<protein>
    <submittedName>
        <fullName evidence="2">Uncharacterized protein</fullName>
    </submittedName>
</protein>
<sequence length="56" mass="6108">MAVGNDGEVDCMPYEILELVKSYQFTNMLQHQKKNGTNSASSGLLPIIHQPTTSVA</sequence>
<gene>
    <name evidence="2" type="ORF">RND71_023460</name>
</gene>
<keyword evidence="3" id="KW-1185">Reference proteome</keyword>
<dbReference type="EMBL" id="JAVYJV010000012">
    <property type="protein sequence ID" value="KAK4357850.1"/>
    <property type="molecule type" value="Genomic_DNA"/>
</dbReference>
<accession>A0AAE1VES3</accession>
<proteinExistence type="predicted"/>
<reference evidence="2" key="1">
    <citation type="submission" date="2023-12" db="EMBL/GenBank/DDBJ databases">
        <title>Genome assembly of Anisodus tanguticus.</title>
        <authorList>
            <person name="Wang Y.-J."/>
        </authorList>
    </citation>
    <scope>NUCLEOTIDE SEQUENCE</scope>
    <source>
        <strain evidence="2">KB-2021</strain>
        <tissue evidence="2">Leaf</tissue>
    </source>
</reference>
<evidence type="ECO:0000256" key="1">
    <source>
        <dbReference type="SAM" id="MobiDB-lite"/>
    </source>
</evidence>
<feature type="region of interest" description="Disordered" evidence="1">
    <location>
        <begin position="34"/>
        <end position="56"/>
    </location>
</feature>
<dbReference type="AlphaFoldDB" id="A0AAE1VES3"/>